<dbReference type="PROSITE" id="PS50181">
    <property type="entry name" value="FBOX"/>
    <property type="match status" value="1"/>
</dbReference>
<proteinExistence type="predicted"/>
<keyword evidence="3" id="KW-1185">Reference proteome</keyword>
<accession>A0AAD4NFB1</accession>
<protein>
    <submittedName>
        <fullName evidence="2">F-box domain-containing protein</fullName>
    </submittedName>
</protein>
<dbReference type="Pfam" id="PF12937">
    <property type="entry name" value="F-box-like"/>
    <property type="match status" value="1"/>
</dbReference>
<dbReference type="Proteomes" id="UP001201812">
    <property type="component" value="Unassembled WGS sequence"/>
</dbReference>
<reference evidence="2" key="1">
    <citation type="submission" date="2022-01" db="EMBL/GenBank/DDBJ databases">
        <title>Genome Sequence Resource for Two Populations of Ditylenchus destructor, the Migratory Endoparasitic Phytonematode.</title>
        <authorList>
            <person name="Zhang H."/>
            <person name="Lin R."/>
            <person name="Xie B."/>
        </authorList>
    </citation>
    <scope>NUCLEOTIDE SEQUENCE</scope>
    <source>
        <strain evidence="2">BazhouSP</strain>
    </source>
</reference>
<dbReference type="InterPro" id="IPR001810">
    <property type="entry name" value="F-box_dom"/>
</dbReference>
<dbReference type="Gene3D" id="1.20.1280.50">
    <property type="match status" value="1"/>
</dbReference>
<dbReference type="CDD" id="cd09917">
    <property type="entry name" value="F-box_SF"/>
    <property type="match status" value="1"/>
</dbReference>
<organism evidence="2 3">
    <name type="scientific">Ditylenchus destructor</name>
    <dbReference type="NCBI Taxonomy" id="166010"/>
    <lineage>
        <taxon>Eukaryota</taxon>
        <taxon>Metazoa</taxon>
        <taxon>Ecdysozoa</taxon>
        <taxon>Nematoda</taxon>
        <taxon>Chromadorea</taxon>
        <taxon>Rhabditida</taxon>
        <taxon>Tylenchina</taxon>
        <taxon>Tylenchomorpha</taxon>
        <taxon>Sphaerularioidea</taxon>
        <taxon>Anguinidae</taxon>
        <taxon>Anguininae</taxon>
        <taxon>Ditylenchus</taxon>
    </lineage>
</organism>
<dbReference type="InterPro" id="IPR036047">
    <property type="entry name" value="F-box-like_dom_sf"/>
</dbReference>
<dbReference type="EMBL" id="JAKKPZ010000002">
    <property type="protein sequence ID" value="KAI1726402.1"/>
    <property type="molecule type" value="Genomic_DNA"/>
</dbReference>
<evidence type="ECO:0000313" key="2">
    <source>
        <dbReference type="EMBL" id="KAI1726402.1"/>
    </source>
</evidence>
<dbReference type="AlphaFoldDB" id="A0AAD4NFB1"/>
<feature type="domain" description="F-box" evidence="1">
    <location>
        <begin position="43"/>
        <end position="89"/>
    </location>
</feature>
<evidence type="ECO:0000259" key="1">
    <source>
        <dbReference type="PROSITE" id="PS50181"/>
    </source>
</evidence>
<dbReference type="SUPFAM" id="SSF81383">
    <property type="entry name" value="F-box domain"/>
    <property type="match status" value="1"/>
</dbReference>
<evidence type="ECO:0000313" key="3">
    <source>
        <dbReference type="Proteomes" id="UP001201812"/>
    </source>
</evidence>
<name>A0AAD4NFB1_9BILA</name>
<comment type="caution">
    <text evidence="2">The sequence shown here is derived from an EMBL/GenBank/DDBJ whole genome shotgun (WGS) entry which is preliminary data.</text>
</comment>
<gene>
    <name evidence="2" type="ORF">DdX_03122</name>
</gene>
<sequence length="198" mass="22875">MYKLLKEKGCVIYKKVQSLFCYKNKSCEELADRRSINISSPANDSLSNLPSELLECIFCYLTPADTSRISRACSRFYFICQTRRQYLPRPCLSDLTVTYGKWRDVLKYRGKAYHDMNTVEYKVTSASTSKKKRHRKMEKRALNEIVESCFFQRVVVNVEMLNADVWTALNLKALSAENVVLNLSHPSLPNQTVHLGLE</sequence>